<keyword evidence="3" id="KW-0255">Endonuclease</keyword>
<name>A0ABR9DNS2_9MICO</name>
<feature type="domain" description="Endonuclease/exonuclease/phosphatase" evidence="2">
    <location>
        <begin position="98"/>
        <end position="302"/>
    </location>
</feature>
<evidence type="ECO:0000313" key="3">
    <source>
        <dbReference type="EMBL" id="MBD9697977.1"/>
    </source>
</evidence>
<dbReference type="EMBL" id="JACZDF010000001">
    <property type="protein sequence ID" value="MBD9697977.1"/>
    <property type="molecule type" value="Genomic_DNA"/>
</dbReference>
<feature type="transmembrane region" description="Helical" evidence="1">
    <location>
        <begin position="32"/>
        <end position="56"/>
    </location>
</feature>
<organism evidence="3 4">
    <name type="scientific">Flavimobilis rhizosphaerae</name>
    <dbReference type="NCBI Taxonomy" id="2775421"/>
    <lineage>
        <taxon>Bacteria</taxon>
        <taxon>Bacillati</taxon>
        <taxon>Actinomycetota</taxon>
        <taxon>Actinomycetes</taxon>
        <taxon>Micrococcales</taxon>
        <taxon>Jonesiaceae</taxon>
        <taxon>Flavimobilis</taxon>
    </lineage>
</organism>
<feature type="transmembrane region" description="Helical" evidence="1">
    <location>
        <begin position="63"/>
        <end position="87"/>
    </location>
</feature>
<evidence type="ECO:0000256" key="1">
    <source>
        <dbReference type="SAM" id="Phobius"/>
    </source>
</evidence>
<proteinExistence type="predicted"/>
<dbReference type="InterPro" id="IPR036691">
    <property type="entry name" value="Endo/exonu/phosph_ase_sf"/>
</dbReference>
<evidence type="ECO:0000259" key="2">
    <source>
        <dbReference type="Pfam" id="PF03372"/>
    </source>
</evidence>
<keyword evidence="1" id="KW-1133">Transmembrane helix</keyword>
<keyword evidence="1" id="KW-0472">Membrane</keyword>
<reference evidence="3 4" key="1">
    <citation type="submission" date="2020-09" db="EMBL/GenBank/DDBJ databases">
        <title>Flavimobilis rhizosphaerae sp. nov., isolated from rhizosphere soil of Spartina alterniflora.</title>
        <authorList>
            <person name="Hanqin C."/>
        </authorList>
    </citation>
    <scope>NUCLEOTIDE SEQUENCE [LARGE SCALE GENOMIC DNA]</scope>
    <source>
        <strain evidence="3 4">GY 10621</strain>
    </source>
</reference>
<protein>
    <submittedName>
        <fullName evidence="3">Endonuclease/exonuclease/phosphatase family protein</fullName>
    </submittedName>
</protein>
<dbReference type="Proteomes" id="UP000642107">
    <property type="component" value="Unassembled WGS sequence"/>
</dbReference>
<dbReference type="Pfam" id="PF03372">
    <property type="entry name" value="Exo_endo_phos"/>
    <property type="match status" value="1"/>
</dbReference>
<dbReference type="InterPro" id="IPR005135">
    <property type="entry name" value="Endo/exonuclease/phosphatase"/>
</dbReference>
<keyword evidence="3" id="KW-0540">Nuclease</keyword>
<sequence length="313" mass="32442">MRRSSLVWLAVVIVLPLPVLWGLTPWDRGPGVVQVLALRVPALLVLAAVAVVALVVRRWWAAGVLVVALGVGAFPLATAGAAGALAADPDRPTLGIVSVNARYGLADAEQIVALVREQEADVLVVVELTPELVERLDDAGLADVLPHREVLPARGPEGSGLWSATPLRDGGEIPGSTMRMPFATLDVGRCAVRVLAAHPMPPIPGAEGTWRAELAALGLFLRSDDGVVDVAAGDLNAGLTLPTFRAMLGDSLTTARSAAGLAWAPTWPTDTLRPWVDLDHVVVPVGTGATAAGTHVVDGTDHLAVSARIAPVC</sequence>
<comment type="caution">
    <text evidence="3">The sequence shown here is derived from an EMBL/GenBank/DDBJ whole genome shotgun (WGS) entry which is preliminary data.</text>
</comment>
<accession>A0ABR9DNS2</accession>
<dbReference type="Gene3D" id="3.60.10.10">
    <property type="entry name" value="Endonuclease/exonuclease/phosphatase"/>
    <property type="match status" value="1"/>
</dbReference>
<keyword evidence="1" id="KW-0812">Transmembrane</keyword>
<dbReference type="GO" id="GO:0004519">
    <property type="term" value="F:endonuclease activity"/>
    <property type="evidence" value="ECO:0007669"/>
    <property type="project" value="UniProtKB-KW"/>
</dbReference>
<evidence type="ECO:0000313" key="4">
    <source>
        <dbReference type="Proteomes" id="UP000642107"/>
    </source>
</evidence>
<keyword evidence="3" id="KW-0378">Hydrolase</keyword>
<dbReference type="SUPFAM" id="SSF56219">
    <property type="entry name" value="DNase I-like"/>
    <property type="match status" value="1"/>
</dbReference>
<keyword evidence="4" id="KW-1185">Reference proteome</keyword>
<dbReference type="RefSeq" id="WP_192276683.1">
    <property type="nucleotide sequence ID" value="NZ_JACZDF010000001.1"/>
</dbReference>
<gene>
    <name evidence="3" type="ORF">IGS67_00475</name>
</gene>